<evidence type="ECO:0000313" key="3">
    <source>
        <dbReference type="Proteomes" id="UP001446871"/>
    </source>
</evidence>
<organism evidence="2 3">
    <name type="scientific">Apiospora saccharicola</name>
    <dbReference type="NCBI Taxonomy" id="335842"/>
    <lineage>
        <taxon>Eukaryota</taxon>
        <taxon>Fungi</taxon>
        <taxon>Dikarya</taxon>
        <taxon>Ascomycota</taxon>
        <taxon>Pezizomycotina</taxon>
        <taxon>Sordariomycetes</taxon>
        <taxon>Xylariomycetidae</taxon>
        <taxon>Amphisphaeriales</taxon>
        <taxon>Apiosporaceae</taxon>
        <taxon>Apiospora</taxon>
    </lineage>
</organism>
<comment type="caution">
    <text evidence="2">The sequence shown here is derived from an EMBL/GenBank/DDBJ whole genome shotgun (WGS) entry which is preliminary data.</text>
</comment>
<feature type="region of interest" description="Disordered" evidence="1">
    <location>
        <begin position="1"/>
        <end position="99"/>
    </location>
</feature>
<protein>
    <submittedName>
        <fullName evidence="2">Uncharacterized protein</fullName>
    </submittedName>
</protein>
<dbReference type="EMBL" id="JAQQWM010000001">
    <property type="protein sequence ID" value="KAK8083157.1"/>
    <property type="molecule type" value="Genomic_DNA"/>
</dbReference>
<name>A0ABR1WI67_9PEZI</name>
<feature type="compositionally biased region" description="Low complexity" evidence="1">
    <location>
        <begin position="66"/>
        <end position="78"/>
    </location>
</feature>
<feature type="compositionally biased region" description="Low complexity" evidence="1">
    <location>
        <begin position="1"/>
        <end position="11"/>
    </location>
</feature>
<gene>
    <name evidence="2" type="ORF">PG996_001938</name>
</gene>
<dbReference type="Proteomes" id="UP001446871">
    <property type="component" value="Unassembled WGS sequence"/>
</dbReference>
<keyword evidence="3" id="KW-1185">Reference proteome</keyword>
<accession>A0ABR1WI67</accession>
<sequence>MASALSLASPSPLAPAPSTPPPLLPLPPAEHAPGDAWLEPQAQRRKAVPQVRTLRQVPGLRRRAGQRPAQPALPLRPLVPDPARRPHRPAALRLPYGHL</sequence>
<evidence type="ECO:0000313" key="2">
    <source>
        <dbReference type="EMBL" id="KAK8083157.1"/>
    </source>
</evidence>
<evidence type="ECO:0000256" key="1">
    <source>
        <dbReference type="SAM" id="MobiDB-lite"/>
    </source>
</evidence>
<reference evidence="2 3" key="1">
    <citation type="submission" date="2023-01" db="EMBL/GenBank/DDBJ databases">
        <title>Analysis of 21 Apiospora genomes using comparative genomics revels a genus with tremendous synthesis potential of carbohydrate active enzymes and secondary metabolites.</title>
        <authorList>
            <person name="Sorensen T."/>
        </authorList>
    </citation>
    <scope>NUCLEOTIDE SEQUENCE [LARGE SCALE GENOMIC DNA]</scope>
    <source>
        <strain evidence="2 3">CBS 83171</strain>
    </source>
</reference>
<feature type="compositionally biased region" description="Pro residues" evidence="1">
    <location>
        <begin position="12"/>
        <end position="30"/>
    </location>
</feature>
<proteinExistence type="predicted"/>